<gene>
    <name evidence="2" type="ORF">PCON_11364</name>
</gene>
<reference evidence="2 3" key="1">
    <citation type="journal article" date="2013" name="PLoS Genet.">
        <title>The genome and development-dependent transcriptomes of Pyronema confluens: a window into fungal evolution.</title>
        <authorList>
            <person name="Traeger S."/>
            <person name="Altegoer F."/>
            <person name="Freitag M."/>
            <person name="Gabaldon T."/>
            <person name="Kempken F."/>
            <person name="Kumar A."/>
            <person name="Marcet-Houben M."/>
            <person name="Poggeler S."/>
            <person name="Stajich J.E."/>
            <person name="Nowrousian M."/>
        </authorList>
    </citation>
    <scope>NUCLEOTIDE SEQUENCE [LARGE SCALE GENOMIC DNA]</scope>
    <source>
        <strain evidence="3">CBS 100304</strain>
        <tissue evidence="2">Vegetative mycelium</tissue>
    </source>
</reference>
<dbReference type="EMBL" id="HF935642">
    <property type="protein sequence ID" value="CCX11770.1"/>
    <property type="molecule type" value="Genomic_DNA"/>
</dbReference>
<feature type="compositionally biased region" description="Pro residues" evidence="1">
    <location>
        <begin position="128"/>
        <end position="139"/>
    </location>
</feature>
<evidence type="ECO:0000256" key="1">
    <source>
        <dbReference type="SAM" id="MobiDB-lite"/>
    </source>
</evidence>
<evidence type="ECO:0000313" key="2">
    <source>
        <dbReference type="EMBL" id="CCX11770.1"/>
    </source>
</evidence>
<feature type="region of interest" description="Disordered" evidence="1">
    <location>
        <begin position="122"/>
        <end position="146"/>
    </location>
</feature>
<name>U4LBX5_PYROM</name>
<keyword evidence="3" id="KW-1185">Reference proteome</keyword>
<dbReference type="AlphaFoldDB" id="U4LBX5"/>
<accession>U4LBX5</accession>
<sequence length="358" mass="38907">MLALTDLEKELAAIVGNGMLDRLKWTIREDYIREILEKLKTCKMAFQCMVNIFTVPETWEAERALSKLHTLLSPPRKKLSSKLLPRRSRAPQTLLQLPSLSAHLLPLSAHLLGASLPHYRPSRRKPPPLRLLPTPPITPRTPTTCSSPLPPLPDDLLLLPPLQHAALTRTLMIYVALRELVPAPPSCWEKGTNFRFQVMGFREEMLRDFAGDVWEEVKARNRGARGEGRLGQVGRTQLECLASDVCWEVRRRYGEGVVGKAVAGGAPAGYGGYGTATARSSTASMGSQGSQGSQDSKMLMVNTNTGSPGSPGMLSPNTLLAPGGRWSNGNTTGQLGNQGRGSFSSMNGGSVRSSRSSE</sequence>
<dbReference type="OrthoDB" id="10425031at2759"/>
<feature type="compositionally biased region" description="Polar residues" evidence="1">
    <location>
        <begin position="342"/>
        <end position="358"/>
    </location>
</feature>
<proteinExistence type="predicted"/>
<protein>
    <submittedName>
        <fullName evidence="2">Uncharacterized protein</fullName>
    </submittedName>
</protein>
<evidence type="ECO:0000313" key="3">
    <source>
        <dbReference type="Proteomes" id="UP000018144"/>
    </source>
</evidence>
<feature type="region of interest" description="Disordered" evidence="1">
    <location>
        <begin position="302"/>
        <end position="358"/>
    </location>
</feature>
<organism evidence="2 3">
    <name type="scientific">Pyronema omphalodes (strain CBS 100304)</name>
    <name type="common">Pyronema confluens</name>
    <dbReference type="NCBI Taxonomy" id="1076935"/>
    <lineage>
        <taxon>Eukaryota</taxon>
        <taxon>Fungi</taxon>
        <taxon>Dikarya</taxon>
        <taxon>Ascomycota</taxon>
        <taxon>Pezizomycotina</taxon>
        <taxon>Pezizomycetes</taxon>
        <taxon>Pezizales</taxon>
        <taxon>Pyronemataceae</taxon>
        <taxon>Pyronema</taxon>
    </lineage>
</organism>
<dbReference type="Proteomes" id="UP000018144">
    <property type="component" value="Unassembled WGS sequence"/>
</dbReference>
<feature type="compositionally biased region" description="Low complexity" evidence="1">
    <location>
        <begin position="328"/>
        <end position="341"/>
    </location>
</feature>
<feature type="region of interest" description="Disordered" evidence="1">
    <location>
        <begin position="277"/>
        <end position="296"/>
    </location>
</feature>